<dbReference type="InterPro" id="IPR040349">
    <property type="entry name" value="Csm1/Pcs1"/>
</dbReference>
<name>A0ABQ8G0Y5_9PEZI</name>
<feature type="compositionally biased region" description="Basic residues" evidence="1">
    <location>
        <begin position="360"/>
        <end position="370"/>
    </location>
</feature>
<evidence type="ECO:0000256" key="1">
    <source>
        <dbReference type="SAM" id="MobiDB-lite"/>
    </source>
</evidence>
<feature type="domain" description="Monopolin complex subunit Csm1/Pcs1 C-terminal" evidence="2">
    <location>
        <begin position="661"/>
        <end position="749"/>
    </location>
</feature>
<feature type="region of interest" description="Disordered" evidence="1">
    <location>
        <begin position="308"/>
        <end position="517"/>
    </location>
</feature>
<gene>
    <name evidence="3" type="ORF">B0J12DRAFT_632102</name>
</gene>
<feature type="compositionally biased region" description="Basic and acidic residues" evidence="1">
    <location>
        <begin position="500"/>
        <end position="517"/>
    </location>
</feature>
<sequence length="771" mass="84374">MSSDNLDFSCALVTGGGGGIGKALAEYLIKQGKKVIIAGRTESNLASTAEEIGATAFYVLDTGITSSIPSFVKKITSEHPELDCLINNAGVQRPLKVLENDTTDFLSKADQEIDINIRGPMHLAMNLLPHFKSKANGAVIMNVSSVLGYIPFSIINPVYNGTKAWLHFWSMNLRTQLKDTKIRVVEIAPPTVATDLHREREDPDDNKKDKNPNALSVEEFIEEVSRKLEKGEDTIGAGMGADVVNKWYTTFGEQYAKAAVTTTTTTRSCALLRTLPAVMSRRAAQPSLSYMVDDSASEDEFAKDSVAHNMTSDSLENAAPARKRAVGRPKAAAATKVPAAKAQRMTRRTSGSSTVAGKAKVAKKAPPKRKALAERSEPNASETDEIEDYAIPEEPEESAPLARSKGRGRQKQADDSAIAQQPVKKPRGRQTKKEPSSEPVTMVIPETQDAEDPMDVEPSIEDIPELPETQPPPKQQNRARSVSKQRGQAPYRRPGSAASEVERSSNEPALRRKLGDLTKRFENLDVKYQNMRHVGVRDAETNYEKLKRSTDDRAKAQDDLIASLKKELATQRALAAESKSLKNKVAELDTANKQLSSENKSLHSQLADSQAEAKSLTAKLAATRASSSNPEPRVPGSAVKSQKAVMSGGMDAAKDAQIRALKEELYSDLTGLIVRGVKRGDDEDIYDCIQTGRNGTLHFHLAVALEDVSSSQSYEEAEFAYTPLLDENRDRDLLEILPDYLTEEICFPRSSAAKFYAKVVDCMTKKVVIEE</sequence>
<feature type="compositionally biased region" description="Polar residues" evidence="1">
    <location>
        <begin position="475"/>
        <end position="486"/>
    </location>
</feature>
<comment type="caution">
    <text evidence="3">The sequence shown here is derived from an EMBL/GenBank/DDBJ whole genome shotgun (WGS) entry which is preliminary data.</text>
</comment>
<feature type="compositionally biased region" description="Basic and acidic residues" evidence="1">
    <location>
        <begin position="195"/>
        <end position="211"/>
    </location>
</feature>
<feature type="compositionally biased region" description="Low complexity" evidence="1">
    <location>
        <begin position="330"/>
        <end position="342"/>
    </location>
</feature>
<dbReference type="PRINTS" id="PR00081">
    <property type="entry name" value="GDHRDH"/>
</dbReference>
<dbReference type="Gene3D" id="3.40.50.720">
    <property type="entry name" value="NAD(P)-binding Rossmann-like Domain"/>
    <property type="match status" value="1"/>
</dbReference>
<feature type="region of interest" description="Disordered" evidence="1">
    <location>
        <begin position="617"/>
        <end position="640"/>
    </location>
</feature>
<protein>
    <recommendedName>
        <fullName evidence="2">Monopolin complex subunit Csm1/Pcs1 C-terminal domain-containing protein</fullName>
    </recommendedName>
</protein>
<organism evidence="3 4">
    <name type="scientific">Macrophomina phaseolina</name>
    <dbReference type="NCBI Taxonomy" id="35725"/>
    <lineage>
        <taxon>Eukaryota</taxon>
        <taxon>Fungi</taxon>
        <taxon>Dikarya</taxon>
        <taxon>Ascomycota</taxon>
        <taxon>Pezizomycotina</taxon>
        <taxon>Dothideomycetes</taxon>
        <taxon>Dothideomycetes incertae sedis</taxon>
        <taxon>Botryosphaeriales</taxon>
        <taxon>Botryosphaeriaceae</taxon>
        <taxon>Macrophomina</taxon>
    </lineage>
</organism>
<dbReference type="CDD" id="cd23787">
    <property type="entry name" value="RWD_CSM1"/>
    <property type="match status" value="1"/>
</dbReference>
<dbReference type="InterPro" id="IPR020981">
    <property type="entry name" value="Csm1/Pcs1_C"/>
</dbReference>
<dbReference type="PANTHER" id="PTHR28006">
    <property type="entry name" value="MONOPOLIN COMPLEX SUBUNIT CSM1"/>
    <property type="match status" value="1"/>
</dbReference>
<dbReference type="EMBL" id="JAGTJR010000036">
    <property type="protein sequence ID" value="KAH7036296.1"/>
    <property type="molecule type" value="Genomic_DNA"/>
</dbReference>
<dbReference type="PANTHER" id="PTHR28006:SF1">
    <property type="entry name" value="MONOPOLIN COMPLEX SUBUNIT CSM1"/>
    <property type="match status" value="1"/>
</dbReference>
<feature type="compositionally biased region" description="Acidic residues" evidence="1">
    <location>
        <begin position="382"/>
        <end position="397"/>
    </location>
</feature>
<evidence type="ECO:0000259" key="2">
    <source>
        <dbReference type="Pfam" id="PF12539"/>
    </source>
</evidence>
<dbReference type="InterPro" id="IPR002347">
    <property type="entry name" value="SDR_fam"/>
</dbReference>
<proteinExistence type="predicted"/>
<dbReference type="Proteomes" id="UP000774617">
    <property type="component" value="Unassembled WGS sequence"/>
</dbReference>
<accession>A0ABQ8G0Y5</accession>
<evidence type="ECO:0000313" key="4">
    <source>
        <dbReference type="Proteomes" id="UP000774617"/>
    </source>
</evidence>
<dbReference type="Pfam" id="PF00106">
    <property type="entry name" value="adh_short"/>
    <property type="match status" value="1"/>
</dbReference>
<dbReference type="InterPro" id="IPR036291">
    <property type="entry name" value="NAD(P)-bd_dom_sf"/>
</dbReference>
<feature type="compositionally biased region" description="Acidic residues" evidence="1">
    <location>
        <begin position="448"/>
        <end position="465"/>
    </location>
</feature>
<dbReference type="SUPFAM" id="SSF51735">
    <property type="entry name" value="NAD(P)-binding Rossmann-fold domains"/>
    <property type="match status" value="1"/>
</dbReference>
<dbReference type="InterPro" id="IPR038608">
    <property type="entry name" value="Csm1/Pcs1_C_sf"/>
</dbReference>
<dbReference type="Gene3D" id="3.90.1150.80">
    <property type="match status" value="1"/>
</dbReference>
<feature type="region of interest" description="Disordered" evidence="1">
    <location>
        <begin position="193"/>
        <end position="213"/>
    </location>
</feature>
<keyword evidence="4" id="KW-1185">Reference proteome</keyword>
<evidence type="ECO:0000313" key="3">
    <source>
        <dbReference type="EMBL" id="KAH7036296.1"/>
    </source>
</evidence>
<reference evidence="3 4" key="1">
    <citation type="journal article" date="2021" name="Nat. Commun.">
        <title>Genetic determinants of endophytism in the Arabidopsis root mycobiome.</title>
        <authorList>
            <person name="Mesny F."/>
            <person name="Miyauchi S."/>
            <person name="Thiergart T."/>
            <person name="Pickel B."/>
            <person name="Atanasova L."/>
            <person name="Karlsson M."/>
            <person name="Huettel B."/>
            <person name="Barry K.W."/>
            <person name="Haridas S."/>
            <person name="Chen C."/>
            <person name="Bauer D."/>
            <person name="Andreopoulos W."/>
            <person name="Pangilinan J."/>
            <person name="LaButti K."/>
            <person name="Riley R."/>
            <person name="Lipzen A."/>
            <person name="Clum A."/>
            <person name="Drula E."/>
            <person name="Henrissat B."/>
            <person name="Kohler A."/>
            <person name="Grigoriev I.V."/>
            <person name="Martin F.M."/>
            <person name="Hacquard S."/>
        </authorList>
    </citation>
    <scope>NUCLEOTIDE SEQUENCE [LARGE SCALE GENOMIC DNA]</scope>
    <source>
        <strain evidence="3 4">MPI-SDFR-AT-0080</strain>
    </source>
</reference>
<dbReference type="Pfam" id="PF12539">
    <property type="entry name" value="Csm1"/>
    <property type="match status" value="1"/>
</dbReference>